<evidence type="ECO:0000313" key="2">
    <source>
        <dbReference type="EMBL" id="KAK4549814.1"/>
    </source>
</evidence>
<dbReference type="EMBL" id="JAVFHQ010000003">
    <property type="protein sequence ID" value="KAK4549814.1"/>
    <property type="molecule type" value="Genomic_DNA"/>
</dbReference>
<feature type="region of interest" description="Disordered" evidence="1">
    <location>
        <begin position="189"/>
        <end position="329"/>
    </location>
</feature>
<feature type="compositionally biased region" description="Basic and acidic residues" evidence="1">
    <location>
        <begin position="273"/>
        <end position="283"/>
    </location>
</feature>
<keyword evidence="3" id="KW-1185">Reference proteome</keyword>
<gene>
    <name evidence="2" type="ORF">LTR36_005115</name>
</gene>
<organism evidence="2 3">
    <name type="scientific">Oleoguttula mirabilis</name>
    <dbReference type="NCBI Taxonomy" id="1507867"/>
    <lineage>
        <taxon>Eukaryota</taxon>
        <taxon>Fungi</taxon>
        <taxon>Dikarya</taxon>
        <taxon>Ascomycota</taxon>
        <taxon>Pezizomycotina</taxon>
        <taxon>Dothideomycetes</taxon>
        <taxon>Dothideomycetidae</taxon>
        <taxon>Mycosphaerellales</taxon>
        <taxon>Teratosphaeriaceae</taxon>
        <taxon>Oleoguttula</taxon>
    </lineage>
</organism>
<comment type="caution">
    <text evidence="2">The sequence shown here is derived from an EMBL/GenBank/DDBJ whole genome shotgun (WGS) entry which is preliminary data.</text>
</comment>
<proteinExistence type="predicted"/>
<feature type="region of interest" description="Disordered" evidence="1">
    <location>
        <begin position="113"/>
        <end position="177"/>
    </location>
</feature>
<name>A0AAV9JWA1_9PEZI</name>
<dbReference type="Proteomes" id="UP001324427">
    <property type="component" value="Unassembled WGS sequence"/>
</dbReference>
<evidence type="ECO:0000313" key="3">
    <source>
        <dbReference type="Proteomes" id="UP001324427"/>
    </source>
</evidence>
<accession>A0AAV9JWA1</accession>
<feature type="compositionally biased region" description="Polar residues" evidence="1">
    <location>
        <begin position="193"/>
        <end position="219"/>
    </location>
</feature>
<protein>
    <submittedName>
        <fullName evidence="2">Uncharacterized protein</fullName>
    </submittedName>
</protein>
<feature type="region of interest" description="Disordered" evidence="1">
    <location>
        <begin position="353"/>
        <end position="372"/>
    </location>
</feature>
<dbReference type="AlphaFoldDB" id="A0AAV9JWA1"/>
<reference evidence="2 3" key="1">
    <citation type="submission" date="2021-11" db="EMBL/GenBank/DDBJ databases">
        <title>Black yeast isolated from Biological Soil Crust.</title>
        <authorList>
            <person name="Kurbessoian T."/>
        </authorList>
    </citation>
    <scope>NUCLEOTIDE SEQUENCE [LARGE SCALE GENOMIC DNA]</scope>
    <source>
        <strain evidence="2 3">CCFEE 5522</strain>
    </source>
</reference>
<evidence type="ECO:0000256" key="1">
    <source>
        <dbReference type="SAM" id="MobiDB-lite"/>
    </source>
</evidence>
<sequence length="647" mass="70602">MAMSQAEKSAPRNKSLCLIIAYTEEHLGEWKDKAAQDQAFAAFLERKPLYYIPSQKSTREAFDVPNLRKAISQAIQAHRTPGPKGIAAFFSSGVAIFDERWLSEIGWKPKAAADQTSLNIDLRPRAERKRPASVQESASPPSFEELSSVPEHKKRKFALQKKGTDTNTNDEGASGETLHARAETVAEPYGTAATESSNSNQQIPGATKQSRPASSSLGESSRRDISRVPEQVSAPIQISDDEATVASSNQSDGRATVQHVSGAAKQSEGARLSADRSNKRADGRMAGPQAETEGTCMQQKTIPDGWSGKRQHAQGTAGQCDVAEPGADDLSKRANGQAIEVQAGINQTVVPQQKRAANGGSDVRTPPRKGRSELIMDVGGDRKERAIGGILKSVLIAVELYLKQYGVEGRAPADFDQGAKHELEALYATFFGTKDWKGRLVQLADREHPFTLDVRDVLVGLLGASVYQDILSKNLPWSISAQLQEALGPDIKYLQKMFDADGSNLKHASYYQIYDEDFQQTTVAEHARVLAKNLVLTLMPHFSRLEREQGVYNPQPWLRQIESAFAQAIVLRQQMDCSEFATYKAVWFAGDEMFDPAMHNTNSTDGRPATVIVTLLPGIHTTTVEGASYFIANAEVVAHAHASASQN</sequence>